<dbReference type="HOGENOM" id="CLU_3227616_0_0_2"/>
<dbReference type="STRING" id="693661.Arcve_0643"/>
<proteinExistence type="predicted"/>
<organism evidence="1 2">
    <name type="scientific">Archaeoglobus veneficus (strain DSM 11195 / SNP6)</name>
    <dbReference type="NCBI Taxonomy" id="693661"/>
    <lineage>
        <taxon>Archaea</taxon>
        <taxon>Methanobacteriati</taxon>
        <taxon>Methanobacteriota</taxon>
        <taxon>Archaeoglobi</taxon>
        <taxon>Archaeoglobales</taxon>
        <taxon>Archaeoglobaceae</taxon>
        <taxon>Archaeoglobus</taxon>
    </lineage>
</organism>
<evidence type="ECO:0000313" key="2">
    <source>
        <dbReference type="Proteomes" id="UP000008136"/>
    </source>
</evidence>
<dbReference type="EMBL" id="CP002588">
    <property type="protein sequence ID" value="AEA46664.1"/>
    <property type="molecule type" value="Genomic_DNA"/>
</dbReference>
<reference evidence="1 2" key="1">
    <citation type="submission" date="2011-03" db="EMBL/GenBank/DDBJ databases">
        <title>The complete genome of Archaeoglobus veneficus SNP6.</title>
        <authorList>
            <consortium name="US DOE Joint Genome Institute (JGI-PGF)"/>
            <person name="Lucas S."/>
            <person name="Copeland A."/>
            <person name="Lapidus A."/>
            <person name="Bruce D."/>
            <person name="Goodwin L."/>
            <person name="Pitluck S."/>
            <person name="Kyrpides N."/>
            <person name="Mavromatis K."/>
            <person name="Pagani I."/>
            <person name="Ivanova N."/>
            <person name="Mikhailova N."/>
            <person name="Lu M."/>
            <person name="Detter J.C."/>
            <person name="Tapia R."/>
            <person name="Han C."/>
            <person name="Land M."/>
            <person name="Hauser L."/>
            <person name="Markowitz V."/>
            <person name="Cheng J.-F."/>
            <person name="Hugenholtz P."/>
            <person name="Woyke T."/>
            <person name="Wu D."/>
            <person name="Spring S."/>
            <person name="Brambilla E."/>
            <person name="Klenk H.-P."/>
            <person name="Eisen J.A."/>
        </authorList>
    </citation>
    <scope>NUCLEOTIDE SEQUENCE [LARGE SCALE GENOMIC DNA]</scope>
    <source>
        <strain>SNP6</strain>
    </source>
</reference>
<sequence>MNYVYIYFHSDDMDCVVEGLKKAGIDLKPKFEKYRYVEIIAAG</sequence>
<dbReference type="KEGG" id="ave:Arcve_0643"/>
<dbReference type="AlphaFoldDB" id="F2KR27"/>
<protein>
    <submittedName>
        <fullName evidence="1">Uncharacterized protein</fullName>
    </submittedName>
</protein>
<evidence type="ECO:0000313" key="1">
    <source>
        <dbReference type="EMBL" id="AEA46664.1"/>
    </source>
</evidence>
<keyword evidence="2" id="KW-1185">Reference proteome</keyword>
<dbReference type="Proteomes" id="UP000008136">
    <property type="component" value="Chromosome"/>
</dbReference>
<gene>
    <name evidence="1" type="ordered locus">Arcve_0643</name>
</gene>
<dbReference type="RefSeq" id="WP_013683337.1">
    <property type="nucleotide sequence ID" value="NC_015320.1"/>
</dbReference>
<name>F2KR27_ARCVS</name>
<dbReference type="GeneID" id="77174589"/>
<accession>F2KR27</accession>